<reference evidence="1" key="1">
    <citation type="submission" date="2022-08" db="EMBL/GenBank/DDBJ databases">
        <title>Genome Sequence of Fusarium decemcellulare.</title>
        <authorList>
            <person name="Buettner E."/>
        </authorList>
    </citation>
    <scope>NUCLEOTIDE SEQUENCE</scope>
    <source>
        <strain evidence="1">Babe19</strain>
    </source>
</reference>
<comment type="caution">
    <text evidence="1">The sequence shown here is derived from an EMBL/GenBank/DDBJ whole genome shotgun (WGS) entry which is preliminary data.</text>
</comment>
<organism evidence="1 2">
    <name type="scientific">Fusarium decemcellulare</name>
    <dbReference type="NCBI Taxonomy" id="57161"/>
    <lineage>
        <taxon>Eukaryota</taxon>
        <taxon>Fungi</taxon>
        <taxon>Dikarya</taxon>
        <taxon>Ascomycota</taxon>
        <taxon>Pezizomycotina</taxon>
        <taxon>Sordariomycetes</taxon>
        <taxon>Hypocreomycetidae</taxon>
        <taxon>Hypocreales</taxon>
        <taxon>Nectriaceae</taxon>
        <taxon>Fusarium</taxon>
        <taxon>Fusarium decemcellulare species complex</taxon>
    </lineage>
</organism>
<evidence type="ECO:0000313" key="1">
    <source>
        <dbReference type="EMBL" id="KAJ3522699.1"/>
    </source>
</evidence>
<protein>
    <submittedName>
        <fullName evidence="1">Uncharacterized protein</fullName>
    </submittedName>
</protein>
<evidence type="ECO:0000313" key="2">
    <source>
        <dbReference type="Proteomes" id="UP001148629"/>
    </source>
</evidence>
<proteinExistence type="predicted"/>
<sequence length="747" mass="84022">MKRVEVWKRAGQTGISMPGPKSSTGERHQRGVVQVAFGKRARGAKYPIRVIVYWTLAPSAAHPGPAMQYAAIEPLEAVSVNHPGFGRLWHIIASRPTMASRGSFIFPAPDMPQTAIHPNMYSRDMNFIPPISSYESETMSSISSASQTTTFASLPAELRLKIWSRANEPRIVLYGDLVQKSRAYPLPSVTQLNAEAREETRLGYDPVGHGSYFDFSRDILVCDHKISDQAPEPYLEDLAPRIRRLAFWDCFPDDGRVDGPYHYSVYLSACYRQQDFGKIEFDRFWFPNLDDLWIVKVGEIDPAWMIRVDMKASYEARLKELAKQFRYWVDENIIEMAPLDLNDPESRAVLNEGRCGKEDCHELNKGRSKMVSKVVFLDGKYEPPGDSQNWVRILPWHVDEDKVKEKRTAIINLDGGASLKSSRRQQQNGSGSNRPNNNRNTIDDSPPLLNWMPKMKQPSSSNPGELTPEARLATWEGVANPMVMEFICGMSTRTTTTRLATDTMIHGTSLARSAFVHPVRDTFLTTEMMLPTPRLPRVHGVSYLTPISLPLQKVASTFSNRDYDRCGNLNQVSSGPLNLRFLPDLREFTMVCPLPYTDAEPIYRYLQPSTSSSSSGGSRYLTPLRVIDNPSEISNTVSQSAKYGGLIIGGPWFGFRYYVETGRVCFTSLTRHEAQEMALAGKWSGTGSPEMVVRLWVRLGRSPHDQGEADLAVDEDETGKTGFSEAMDDGLPDMSFRRNRNTAQMDS</sequence>
<accession>A0ACC1RPF9</accession>
<dbReference type="Proteomes" id="UP001148629">
    <property type="component" value="Unassembled WGS sequence"/>
</dbReference>
<name>A0ACC1RPF9_9HYPO</name>
<gene>
    <name evidence="1" type="ORF">NM208_g12747</name>
</gene>
<dbReference type="EMBL" id="JANRMS010002393">
    <property type="protein sequence ID" value="KAJ3522699.1"/>
    <property type="molecule type" value="Genomic_DNA"/>
</dbReference>
<keyword evidence="2" id="KW-1185">Reference proteome</keyword>